<comment type="caution">
    <text evidence="4">The sequence shown here is derived from an EMBL/GenBank/DDBJ whole genome shotgun (WGS) entry which is preliminary data.</text>
</comment>
<keyword evidence="2" id="KW-0812">Transmembrane</keyword>
<dbReference type="AlphaFoldDB" id="A0AAW2HUU7"/>
<sequence length="811" mass="89357">MVLVLPSRKWALLLWSLSGFVSNRTPFSCRATTKEKGSIFVSDGNIFQRNYQLEDFFWTGSGDGPVIEDSLTNETDSESRGFRDDRFDGWRTTTVFHTTTILFATVYPDGESCSFTGCKPKTSPVWTGSVEFSSPVFPSVPEIEPTPTVKFPDAFGNRTAFPGRSTVPKPSRSDFHGTPTKTVPDVFPSTAGVDLPGSGAGEGSGAAYPRFDVDVDSTVPTPEPDVLFDRRYWLLTVLKRENYSKELKIHAIEEKLSMLYRKAFIRQQEKHLGINGNSLTTNRPRRDRRIPEPVRVHIHNVTDFANNEVDGIGLLYSVTVAGKPVPALTAANDMKLITINEVVAELGYPVLTKAEPYLKGVTPLGARIKGRTRDTWLLIGAVIAAVSLLIILAIIFSFGLSNKRENNNSRNASNKKQVFEAEEGHSNLAFRGDSEVRLKSGGSKLRGQSNLDNSKTAENSAATTVTFADQRRGSTSSSSCSGSSEASLVRLRHQQRKKDHRKEVSEEKPRPRPRTRVRRVENADEVTEEARQGRISSGNRDSGMTTEGADDAETTPRLTRTPTSYLSMPSVKAFPRGPRIPEPLSRVLEPISIRYLDGDSENFYGSAHRKTVIADEDDSCRESERRTERGVTRHASFEDDPGVIGPAVWGRRYVDGQGILDVSGIDGSVNVGKMRKRFNDLVDDAFSMFGSRNDSPEDKSDSVLGRSTDGRIHSAVIRPAEPFLRVGSGSRPKTTDSKRPMTATNRGPRGAWDSPDCSTPSKQVASPRIDRNAILVDGNLPSTDPAVPLIKAIKDELHKFDRVAAKRPDVV</sequence>
<evidence type="ECO:0000313" key="4">
    <source>
        <dbReference type="EMBL" id="KAL0273396.1"/>
    </source>
</evidence>
<keyword evidence="2" id="KW-0472">Membrane</keyword>
<keyword evidence="2" id="KW-1133">Transmembrane helix</keyword>
<reference evidence="4" key="1">
    <citation type="journal article" date="2024" name="Gigascience">
        <title>Chromosome-level genome of the poultry shaft louse Menopon gallinae provides insight into the host-switching and adaptive evolution of parasitic lice.</title>
        <authorList>
            <person name="Xu Y."/>
            <person name="Ma L."/>
            <person name="Liu S."/>
            <person name="Liang Y."/>
            <person name="Liu Q."/>
            <person name="He Z."/>
            <person name="Tian L."/>
            <person name="Duan Y."/>
            <person name="Cai W."/>
            <person name="Li H."/>
            <person name="Song F."/>
        </authorList>
    </citation>
    <scope>NUCLEOTIDE SEQUENCE</scope>
    <source>
        <strain evidence="4">Cailab_2023a</strain>
    </source>
</reference>
<evidence type="ECO:0000256" key="1">
    <source>
        <dbReference type="SAM" id="MobiDB-lite"/>
    </source>
</evidence>
<protein>
    <recommendedName>
        <fullName evidence="5">Transmembrane protein</fullName>
    </recommendedName>
</protein>
<evidence type="ECO:0000256" key="3">
    <source>
        <dbReference type="SAM" id="SignalP"/>
    </source>
</evidence>
<feature type="transmembrane region" description="Helical" evidence="2">
    <location>
        <begin position="376"/>
        <end position="400"/>
    </location>
</feature>
<feature type="compositionally biased region" description="Polar residues" evidence="1">
    <location>
        <begin position="534"/>
        <end position="545"/>
    </location>
</feature>
<feature type="compositionally biased region" description="Basic and acidic residues" evidence="1">
    <location>
        <begin position="501"/>
        <end position="510"/>
    </location>
</feature>
<feature type="region of interest" description="Disordered" evidence="1">
    <location>
        <begin position="615"/>
        <end position="638"/>
    </location>
</feature>
<feature type="compositionally biased region" description="Basic and acidic residues" evidence="1">
    <location>
        <begin position="620"/>
        <end position="637"/>
    </location>
</feature>
<feature type="compositionally biased region" description="Polar residues" evidence="1">
    <location>
        <begin position="446"/>
        <end position="467"/>
    </location>
</feature>
<keyword evidence="3" id="KW-0732">Signal</keyword>
<feature type="region of interest" description="Disordered" evidence="1">
    <location>
        <begin position="439"/>
        <end position="563"/>
    </location>
</feature>
<organism evidence="4">
    <name type="scientific">Menopon gallinae</name>
    <name type="common">poultry shaft louse</name>
    <dbReference type="NCBI Taxonomy" id="328185"/>
    <lineage>
        <taxon>Eukaryota</taxon>
        <taxon>Metazoa</taxon>
        <taxon>Ecdysozoa</taxon>
        <taxon>Arthropoda</taxon>
        <taxon>Hexapoda</taxon>
        <taxon>Insecta</taxon>
        <taxon>Pterygota</taxon>
        <taxon>Neoptera</taxon>
        <taxon>Paraneoptera</taxon>
        <taxon>Psocodea</taxon>
        <taxon>Troctomorpha</taxon>
        <taxon>Phthiraptera</taxon>
        <taxon>Amblycera</taxon>
        <taxon>Menoponidae</taxon>
        <taxon>Menopon</taxon>
    </lineage>
</organism>
<evidence type="ECO:0008006" key="5">
    <source>
        <dbReference type="Google" id="ProtNLM"/>
    </source>
</evidence>
<feature type="region of interest" description="Disordered" evidence="1">
    <location>
        <begin position="688"/>
        <end position="765"/>
    </location>
</feature>
<feature type="chain" id="PRO_5043363084" description="Transmembrane protein" evidence="3">
    <location>
        <begin position="24"/>
        <end position="811"/>
    </location>
</feature>
<accession>A0AAW2HUU7</accession>
<feature type="signal peptide" evidence="3">
    <location>
        <begin position="1"/>
        <end position="23"/>
    </location>
</feature>
<proteinExistence type="predicted"/>
<gene>
    <name evidence="4" type="ORF">PYX00_006066</name>
</gene>
<dbReference type="EMBL" id="JARGDH010000003">
    <property type="protein sequence ID" value="KAL0273396.1"/>
    <property type="molecule type" value="Genomic_DNA"/>
</dbReference>
<feature type="compositionally biased region" description="Basic residues" evidence="1">
    <location>
        <begin position="490"/>
        <end position="500"/>
    </location>
</feature>
<name>A0AAW2HUU7_9NEOP</name>
<feature type="region of interest" description="Disordered" evidence="1">
    <location>
        <begin position="160"/>
        <end position="188"/>
    </location>
</feature>
<feature type="compositionally biased region" description="Basic and acidic residues" evidence="1">
    <location>
        <begin position="518"/>
        <end position="532"/>
    </location>
</feature>
<feature type="compositionally biased region" description="Low complexity" evidence="1">
    <location>
        <begin position="474"/>
        <end position="487"/>
    </location>
</feature>
<evidence type="ECO:0000256" key="2">
    <source>
        <dbReference type="SAM" id="Phobius"/>
    </source>
</evidence>